<dbReference type="KEGG" id="tet:TTHERM_00410270"/>
<dbReference type="Gene3D" id="3.10.129.10">
    <property type="entry name" value="Hotdog Thioesterase"/>
    <property type="match status" value="2"/>
</dbReference>
<dbReference type="OMA" id="FKHTDQE"/>
<dbReference type="InterPro" id="IPR002539">
    <property type="entry name" value="MaoC-like_dom"/>
</dbReference>
<dbReference type="EMBL" id="GG662612">
    <property type="protein sequence ID" value="EAS00575.1"/>
    <property type="molecule type" value="Genomic_DNA"/>
</dbReference>
<feature type="domain" description="Peroxisomal multifunctional enzyme type 2-like N-terminal" evidence="2">
    <location>
        <begin position="26"/>
        <end position="158"/>
    </location>
</feature>
<dbReference type="Proteomes" id="UP000009168">
    <property type="component" value="Unassembled WGS sequence"/>
</dbReference>
<dbReference type="PANTHER" id="PTHR13078">
    <property type="entry name" value="PEROXISOMAL MULTIFUNCTIONAL ENZYME TYPE 2-RELATED"/>
    <property type="match status" value="1"/>
</dbReference>
<organism evidence="3 4">
    <name type="scientific">Tetrahymena thermophila (strain SB210)</name>
    <dbReference type="NCBI Taxonomy" id="312017"/>
    <lineage>
        <taxon>Eukaryota</taxon>
        <taxon>Sar</taxon>
        <taxon>Alveolata</taxon>
        <taxon>Ciliophora</taxon>
        <taxon>Intramacronucleata</taxon>
        <taxon>Oligohymenophorea</taxon>
        <taxon>Hymenostomatida</taxon>
        <taxon>Tetrahymenina</taxon>
        <taxon>Tetrahymenidae</taxon>
        <taxon>Tetrahymena</taxon>
    </lineage>
</organism>
<dbReference type="GO" id="GO:0006635">
    <property type="term" value="P:fatty acid beta-oxidation"/>
    <property type="evidence" value="ECO:0007669"/>
    <property type="project" value="TreeGrafter"/>
</dbReference>
<reference evidence="4" key="1">
    <citation type="journal article" date="2006" name="PLoS Biol.">
        <title>Macronuclear genome sequence of the ciliate Tetrahymena thermophila, a model eukaryote.</title>
        <authorList>
            <person name="Eisen J.A."/>
            <person name="Coyne R.S."/>
            <person name="Wu M."/>
            <person name="Wu D."/>
            <person name="Thiagarajan M."/>
            <person name="Wortman J.R."/>
            <person name="Badger J.H."/>
            <person name="Ren Q."/>
            <person name="Amedeo P."/>
            <person name="Jones K.M."/>
            <person name="Tallon L.J."/>
            <person name="Delcher A.L."/>
            <person name="Salzberg S.L."/>
            <person name="Silva J.C."/>
            <person name="Haas B.J."/>
            <person name="Majoros W.H."/>
            <person name="Farzad M."/>
            <person name="Carlton J.M."/>
            <person name="Smith R.K. Jr."/>
            <person name="Garg J."/>
            <person name="Pearlman R.E."/>
            <person name="Karrer K.M."/>
            <person name="Sun L."/>
            <person name="Manning G."/>
            <person name="Elde N.C."/>
            <person name="Turkewitz A.P."/>
            <person name="Asai D.J."/>
            <person name="Wilkes D.E."/>
            <person name="Wang Y."/>
            <person name="Cai H."/>
            <person name="Collins K."/>
            <person name="Stewart B.A."/>
            <person name="Lee S.R."/>
            <person name="Wilamowska K."/>
            <person name="Weinberg Z."/>
            <person name="Ruzzo W.L."/>
            <person name="Wloga D."/>
            <person name="Gaertig J."/>
            <person name="Frankel J."/>
            <person name="Tsao C.-C."/>
            <person name="Gorovsky M.A."/>
            <person name="Keeling P.J."/>
            <person name="Waller R.F."/>
            <person name="Patron N.J."/>
            <person name="Cherry J.M."/>
            <person name="Stover N.A."/>
            <person name="Krieger C.J."/>
            <person name="del Toro C."/>
            <person name="Ryder H.F."/>
            <person name="Williamson S.C."/>
            <person name="Barbeau R.A."/>
            <person name="Hamilton E.P."/>
            <person name="Orias E."/>
        </authorList>
    </citation>
    <scope>NUCLEOTIDE SEQUENCE [LARGE SCALE GENOMIC DNA]</scope>
    <source>
        <strain evidence="4">SB210</strain>
    </source>
</reference>
<dbReference type="CDD" id="cd03448">
    <property type="entry name" value="HDE_HSD"/>
    <property type="match status" value="1"/>
</dbReference>
<proteinExistence type="predicted"/>
<feature type="domain" description="MaoC-like" evidence="1">
    <location>
        <begin position="177"/>
        <end position="288"/>
    </location>
</feature>
<dbReference type="AlphaFoldDB" id="I7M2J5"/>
<dbReference type="InterPro" id="IPR029069">
    <property type="entry name" value="HotDog_dom_sf"/>
</dbReference>
<dbReference type="PANTHER" id="PTHR13078:SF56">
    <property type="entry name" value="PEROXISOMAL MULTIFUNCTIONAL ENZYME TYPE 2"/>
    <property type="match status" value="1"/>
</dbReference>
<dbReference type="GO" id="GO:0044594">
    <property type="term" value="F:17-beta-hydroxysteroid dehydrogenase (NAD+) activity"/>
    <property type="evidence" value="ECO:0007669"/>
    <property type="project" value="TreeGrafter"/>
</dbReference>
<dbReference type="Pfam" id="PF01575">
    <property type="entry name" value="MaoC_dehydratas"/>
    <property type="match status" value="1"/>
</dbReference>
<evidence type="ECO:0000313" key="4">
    <source>
        <dbReference type="Proteomes" id="UP000009168"/>
    </source>
</evidence>
<dbReference type="GeneID" id="7836064"/>
<dbReference type="RefSeq" id="XP_001020820.1">
    <property type="nucleotide sequence ID" value="XM_001020820.3"/>
</dbReference>
<keyword evidence="4" id="KW-1185">Reference proteome</keyword>
<dbReference type="eggNOG" id="ENOG502S05H">
    <property type="taxonomic scope" value="Eukaryota"/>
</dbReference>
<evidence type="ECO:0000259" key="1">
    <source>
        <dbReference type="Pfam" id="PF01575"/>
    </source>
</evidence>
<dbReference type="STRING" id="312017.I7M2J5"/>
<dbReference type="HOGENOM" id="CLU_040078_1_0_1"/>
<evidence type="ECO:0000313" key="3">
    <source>
        <dbReference type="EMBL" id="EAS00575.1"/>
    </source>
</evidence>
<gene>
    <name evidence="3" type="ORF">TTHERM_00410270</name>
</gene>
<dbReference type="InterPro" id="IPR054357">
    <property type="entry name" value="MFE-2_N"/>
</dbReference>
<dbReference type="GO" id="GO:0005777">
    <property type="term" value="C:peroxisome"/>
    <property type="evidence" value="ECO:0007669"/>
    <property type="project" value="TreeGrafter"/>
</dbReference>
<evidence type="ECO:0000259" key="2">
    <source>
        <dbReference type="Pfam" id="PF22622"/>
    </source>
</evidence>
<protein>
    <submittedName>
        <fullName evidence="3">MaoC-like domain protein</fullName>
    </submittedName>
</protein>
<dbReference type="Pfam" id="PF22622">
    <property type="entry name" value="MFE-2_hydrat-2_N"/>
    <property type="match status" value="1"/>
</dbReference>
<dbReference type="InParanoid" id="I7M2J5"/>
<dbReference type="SUPFAM" id="SSF54637">
    <property type="entry name" value="Thioesterase/thiol ester dehydrase-isomerase"/>
    <property type="match status" value="2"/>
</dbReference>
<name>I7M2J5_TETTS</name>
<dbReference type="OrthoDB" id="60204at2759"/>
<accession>I7M2J5</accession>
<dbReference type="GO" id="GO:0004300">
    <property type="term" value="F:enoyl-CoA hydratase activity"/>
    <property type="evidence" value="ECO:0007669"/>
    <property type="project" value="TreeGrafter"/>
</dbReference>
<dbReference type="GO" id="GO:0003857">
    <property type="term" value="F:(3S)-3-hydroxyacyl-CoA dehydrogenase (NAD+) activity"/>
    <property type="evidence" value="ECO:0007669"/>
    <property type="project" value="TreeGrafter"/>
</dbReference>
<sequence>MSGESAPQVDVQKMLAFRTEECVDTFNSRDAIIYSLSLGYSSDPMNESDLKYTFELNDEFKAFPTFACVLPKIDIFKALTSCPGLPNFNPMMLLHGEQRLETYRPLVPDTKYVTQARIADVADKVKGMLLSFELLSYEVDENNKKHLAFKNIMNVFIRKLGGFGFKGNNSTPVLPKKPTRQPDATHLEKTTPNQAILYRLNGDYNPLHIDPSMAAMGGFDKPILHGMCFYGLMTKAVVVKFLDNDSSRVSTAQARFTSHVFPGETIEFQLWKDGDKVFVSGATVERKLECIVGVVELKPAAKL</sequence>